<dbReference type="EMBL" id="CACVAY010000027">
    <property type="protein sequence ID" value="CAA6805441.1"/>
    <property type="molecule type" value="Genomic_DNA"/>
</dbReference>
<feature type="transmembrane region" description="Helical" evidence="1">
    <location>
        <begin position="96"/>
        <end position="122"/>
    </location>
</feature>
<evidence type="ECO:0008006" key="3">
    <source>
        <dbReference type="Google" id="ProtNLM"/>
    </source>
</evidence>
<keyword evidence="1" id="KW-0812">Transmembrane</keyword>
<evidence type="ECO:0000256" key="1">
    <source>
        <dbReference type="SAM" id="Phobius"/>
    </source>
</evidence>
<reference evidence="2" key="1">
    <citation type="submission" date="2020-01" db="EMBL/GenBank/DDBJ databases">
        <authorList>
            <person name="Meier V. D."/>
            <person name="Meier V D."/>
        </authorList>
    </citation>
    <scope>NUCLEOTIDE SEQUENCE</scope>
    <source>
        <strain evidence="2">HLG_WM_MAG_07</strain>
    </source>
</reference>
<name>A0A6S6SKV6_9GAMM</name>
<keyword evidence="1" id="KW-1133">Transmembrane helix</keyword>
<evidence type="ECO:0000313" key="2">
    <source>
        <dbReference type="EMBL" id="CAA6805441.1"/>
    </source>
</evidence>
<proteinExistence type="predicted"/>
<feature type="transmembrane region" description="Helical" evidence="1">
    <location>
        <begin position="67"/>
        <end position="90"/>
    </location>
</feature>
<gene>
    <name evidence="2" type="ORF">HELGO_WM11912</name>
</gene>
<protein>
    <recommendedName>
        <fullName evidence="3">DUF1449 domain-containing protein</fullName>
    </recommendedName>
</protein>
<dbReference type="AlphaFoldDB" id="A0A6S6SKV6"/>
<organism evidence="2">
    <name type="scientific">uncultured Thiotrichaceae bacterium</name>
    <dbReference type="NCBI Taxonomy" id="298394"/>
    <lineage>
        <taxon>Bacteria</taxon>
        <taxon>Pseudomonadati</taxon>
        <taxon>Pseudomonadota</taxon>
        <taxon>Gammaproteobacteria</taxon>
        <taxon>Thiotrichales</taxon>
        <taxon>Thiotrichaceae</taxon>
        <taxon>environmental samples</taxon>
    </lineage>
</organism>
<sequence>MGEFIQQVFVFPTVFFSALLTFVVLYWLTTVLGVLGVDSLDSDWETDAEPAGIGGWLIKFKLDGIPLTISLSFIILVSWVFSFLAVHFIYPVLPAGWVQIAVDFWLLLLIPIVAAAIVSPFLQPLKPLFKKTKEVTFEDRIGMRVAIRTGYVNETFGEAELADGGAGLILKVRASEPNTFKRGDTSILRAYDETTNTYRLN</sequence>
<accession>A0A6S6SKV6</accession>
<feature type="transmembrane region" description="Helical" evidence="1">
    <location>
        <begin position="6"/>
        <end position="28"/>
    </location>
</feature>
<keyword evidence="1" id="KW-0472">Membrane</keyword>